<comment type="caution">
    <text evidence="2">The sequence shown here is derived from an EMBL/GenBank/DDBJ whole genome shotgun (WGS) entry which is preliminary data.</text>
</comment>
<evidence type="ECO:0000313" key="3">
    <source>
        <dbReference type="EMBL" id="RGE72716.1"/>
    </source>
</evidence>
<dbReference type="Proteomes" id="UP000260812">
    <property type="component" value="Unassembled WGS sequence"/>
</dbReference>
<proteinExistence type="predicted"/>
<name>A0A3E3I4Z4_9FIRM</name>
<gene>
    <name evidence="3" type="ORF">DWY69_07505</name>
    <name evidence="2" type="ORF">DXC51_12165</name>
</gene>
<evidence type="ECO:0000313" key="2">
    <source>
        <dbReference type="EMBL" id="RGE60339.1"/>
    </source>
</evidence>
<keyword evidence="4" id="KW-1185">Reference proteome</keyword>
<dbReference type="Proteomes" id="UP000261166">
    <property type="component" value="Unassembled WGS sequence"/>
</dbReference>
<organism evidence="2 4">
    <name type="scientific">Eisenbergiella massiliensis</name>
    <dbReference type="NCBI Taxonomy" id="1720294"/>
    <lineage>
        <taxon>Bacteria</taxon>
        <taxon>Bacillati</taxon>
        <taxon>Bacillota</taxon>
        <taxon>Clostridia</taxon>
        <taxon>Lachnospirales</taxon>
        <taxon>Lachnospiraceae</taxon>
        <taxon>Eisenbergiella</taxon>
    </lineage>
</organism>
<evidence type="ECO:0000313" key="4">
    <source>
        <dbReference type="Proteomes" id="UP000260812"/>
    </source>
</evidence>
<feature type="transmembrane region" description="Helical" evidence="1">
    <location>
        <begin position="69"/>
        <end position="87"/>
    </location>
</feature>
<evidence type="ECO:0000256" key="1">
    <source>
        <dbReference type="SAM" id="Phobius"/>
    </source>
</evidence>
<dbReference type="AlphaFoldDB" id="A0A3E3I4Z4"/>
<dbReference type="Gene3D" id="2.60.40.1630">
    <property type="entry name" value="bacillus anthracis domain"/>
    <property type="match status" value="1"/>
</dbReference>
<protein>
    <submittedName>
        <fullName evidence="2">DUF4179 domain-containing protein</fullName>
    </submittedName>
</protein>
<dbReference type="EMBL" id="QVLV01000007">
    <property type="protein sequence ID" value="RGE60339.1"/>
    <property type="molecule type" value="Genomic_DNA"/>
</dbReference>
<keyword evidence="1" id="KW-0472">Membrane</keyword>
<accession>A0A3E3I4Z4</accession>
<reference evidence="2 5" key="1">
    <citation type="submission" date="2018-08" db="EMBL/GenBank/DDBJ databases">
        <title>A genome reference for cultivated species of the human gut microbiota.</title>
        <authorList>
            <person name="Zou Y."/>
            <person name="Xue W."/>
            <person name="Luo G."/>
        </authorList>
    </citation>
    <scope>NUCLEOTIDE SEQUENCE [LARGE SCALE GENOMIC DNA]</scope>
    <source>
        <strain evidence="3 5">AF26-4BH</strain>
        <strain evidence="2">TF05-5AC</strain>
    </source>
</reference>
<keyword evidence="1" id="KW-1133">Transmembrane helix</keyword>
<evidence type="ECO:0000313" key="5">
    <source>
        <dbReference type="Proteomes" id="UP000261166"/>
    </source>
</evidence>
<dbReference type="EMBL" id="QVLU01000005">
    <property type="protein sequence ID" value="RGE72716.1"/>
    <property type="molecule type" value="Genomic_DNA"/>
</dbReference>
<sequence>MRRRHMNKKIYDMANDIVTDFSKTEEQELSRKEVEKYEAAFQKRLRTRESEAAGRGKCRNKSIKRGRSLKMAVCAASAVIVIGIAASSSEVHAALEQLQWTIGNALGLQEDLADYKEVVNTTAMDGGYAVTLHEVVVTESEVWVNVTVRREDGQPLDISAISPIASIKVNGRRVLAGGGGGLKYLDEEQTIVGIEMCYNCENVDLVGKTAIDISFRQLDIWENIKGKWDFSFTADASALMKDTRHIALNRTFTLPNGVTVTLDEFTSNDLEQRINFSADDKDASRYDMKVIARDESGKEYPFYMNYFGGGSTRKGYMRLLGDMLPEAAGQVEMTFYVVAMPEQSGKMSNDFRQLGESFLVDFGQMPEAAE</sequence>
<keyword evidence="1" id="KW-0812">Transmembrane</keyword>
<dbReference type="OrthoDB" id="1695052at2"/>